<dbReference type="InterPro" id="IPR009683">
    <property type="entry name" value="Extensin-like_C"/>
</dbReference>
<dbReference type="Proteomes" id="UP001597171">
    <property type="component" value="Unassembled WGS sequence"/>
</dbReference>
<protein>
    <submittedName>
        <fullName evidence="4">Extensin family protein</fullName>
    </submittedName>
</protein>
<dbReference type="RefSeq" id="WP_378774983.1">
    <property type="nucleotide sequence ID" value="NZ_JBHTMX010000040.1"/>
</dbReference>
<keyword evidence="2" id="KW-0472">Membrane</keyword>
<organism evidence="4 5">
    <name type="scientific">Methylopila musalis</name>
    <dbReference type="NCBI Taxonomy" id="1134781"/>
    <lineage>
        <taxon>Bacteria</taxon>
        <taxon>Pseudomonadati</taxon>
        <taxon>Pseudomonadota</taxon>
        <taxon>Alphaproteobacteria</taxon>
        <taxon>Hyphomicrobiales</taxon>
        <taxon>Methylopilaceae</taxon>
        <taxon>Methylopila</taxon>
    </lineage>
</organism>
<evidence type="ECO:0000256" key="2">
    <source>
        <dbReference type="SAM" id="Phobius"/>
    </source>
</evidence>
<reference evidence="5" key="1">
    <citation type="journal article" date="2019" name="Int. J. Syst. Evol. Microbiol.">
        <title>The Global Catalogue of Microorganisms (GCM) 10K type strain sequencing project: providing services to taxonomists for standard genome sequencing and annotation.</title>
        <authorList>
            <consortium name="The Broad Institute Genomics Platform"/>
            <consortium name="The Broad Institute Genome Sequencing Center for Infectious Disease"/>
            <person name="Wu L."/>
            <person name="Ma J."/>
        </authorList>
    </citation>
    <scope>NUCLEOTIDE SEQUENCE [LARGE SCALE GENOMIC DNA]</scope>
    <source>
        <strain evidence="5">CCUG 61696</strain>
    </source>
</reference>
<feature type="domain" description="Extensin-like C-terminal" evidence="3">
    <location>
        <begin position="80"/>
        <end position="248"/>
    </location>
</feature>
<dbReference type="Pfam" id="PF06904">
    <property type="entry name" value="Extensin-like_C"/>
    <property type="match status" value="1"/>
</dbReference>
<accession>A0ABW3Z6A9</accession>
<feature type="region of interest" description="Disordered" evidence="1">
    <location>
        <begin position="1"/>
        <end position="21"/>
    </location>
</feature>
<comment type="caution">
    <text evidence="4">The sequence shown here is derived from an EMBL/GenBank/DDBJ whole genome shotgun (WGS) entry which is preliminary data.</text>
</comment>
<keyword evidence="2" id="KW-0812">Transmembrane</keyword>
<proteinExistence type="predicted"/>
<dbReference type="EMBL" id="JBHTMX010000040">
    <property type="protein sequence ID" value="MFD1331761.1"/>
    <property type="molecule type" value="Genomic_DNA"/>
</dbReference>
<name>A0ABW3Z6A9_9HYPH</name>
<keyword evidence="2" id="KW-1133">Transmembrane helix</keyword>
<evidence type="ECO:0000313" key="5">
    <source>
        <dbReference type="Proteomes" id="UP001597171"/>
    </source>
</evidence>
<evidence type="ECO:0000313" key="4">
    <source>
        <dbReference type="EMBL" id="MFD1331761.1"/>
    </source>
</evidence>
<gene>
    <name evidence="4" type="ORF">ACFQ4O_07070</name>
</gene>
<sequence>MDAAPPDPAPPPDPPPSPPWRPVAGRLLLTALAGLAVVAGVVAALIAAEPERRLAFDLNATPDAFTGLRLRLLTLSPGVCAETLRLSGLSPAPAAPRPLSEGCGYDDGVTLRGLALAPAPVMRCPMAASYALFERHVLQPAAERRFGARAVAVGHFGTYACRNVYHRAAGRRSQHATANALDIASVRLSTGRVITVAGQWDDGGAAGLFLRDLRAGACGLFGTVLSPDYNAAHADHFHMDRGMARICR</sequence>
<keyword evidence="5" id="KW-1185">Reference proteome</keyword>
<evidence type="ECO:0000259" key="3">
    <source>
        <dbReference type="Pfam" id="PF06904"/>
    </source>
</evidence>
<evidence type="ECO:0000256" key="1">
    <source>
        <dbReference type="SAM" id="MobiDB-lite"/>
    </source>
</evidence>
<feature type="transmembrane region" description="Helical" evidence="2">
    <location>
        <begin position="27"/>
        <end position="48"/>
    </location>
</feature>